<sequence>MFIQEPVQKLIVLLTGILGLLALSALKKQKILVIVYLVLFVAAGIFYYLMTNGKLNF</sequence>
<keyword evidence="1" id="KW-1133">Transmembrane helix</keyword>
<dbReference type="AlphaFoldDB" id="A0A4P6ZHQ4"/>
<accession>A0A4P6ZHQ4</accession>
<evidence type="ECO:0000313" key="3">
    <source>
        <dbReference type="Proteomes" id="UP000294419"/>
    </source>
</evidence>
<proteinExistence type="predicted"/>
<gene>
    <name evidence="2" type="ORF">NBC122_02302</name>
</gene>
<feature type="transmembrane region" description="Helical" evidence="1">
    <location>
        <begin position="6"/>
        <end position="24"/>
    </location>
</feature>
<dbReference type="Proteomes" id="UP000294419">
    <property type="component" value="Chromosome"/>
</dbReference>
<keyword evidence="3" id="KW-1185">Reference proteome</keyword>
<organism evidence="2 3">
    <name type="scientific">Chryseobacterium salivictor</name>
    <dbReference type="NCBI Taxonomy" id="2547600"/>
    <lineage>
        <taxon>Bacteria</taxon>
        <taxon>Pseudomonadati</taxon>
        <taxon>Bacteroidota</taxon>
        <taxon>Flavobacteriia</taxon>
        <taxon>Flavobacteriales</taxon>
        <taxon>Weeksellaceae</taxon>
        <taxon>Chryseobacterium group</taxon>
        <taxon>Chryseobacterium</taxon>
    </lineage>
</organism>
<evidence type="ECO:0000313" key="2">
    <source>
        <dbReference type="EMBL" id="QBO59107.1"/>
    </source>
</evidence>
<feature type="transmembrane region" description="Helical" evidence="1">
    <location>
        <begin position="31"/>
        <end position="50"/>
    </location>
</feature>
<evidence type="ECO:0000256" key="1">
    <source>
        <dbReference type="SAM" id="Phobius"/>
    </source>
</evidence>
<dbReference type="EMBL" id="CP037954">
    <property type="protein sequence ID" value="QBO59107.1"/>
    <property type="molecule type" value="Genomic_DNA"/>
</dbReference>
<reference evidence="2 3" key="1">
    <citation type="submission" date="2019-03" db="EMBL/GenBank/DDBJ databases">
        <authorList>
            <person name="Kim H."/>
            <person name="Yu S.-M."/>
        </authorList>
    </citation>
    <scope>NUCLEOTIDE SEQUENCE [LARGE SCALE GENOMIC DNA]</scope>
    <source>
        <strain evidence="2 3">NBC122</strain>
    </source>
</reference>
<dbReference type="KEGG" id="csal:NBC122_02302"/>
<name>A0A4P6ZHQ4_9FLAO</name>
<keyword evidence="1" id="KW-0812">Transmembrane</keyword>
<keyword evidence="1" id="KW-0472">Membrane</keyword>
<protein>
    <submittedName>
        <fullName evidence="2">Uncharacterized protein</fullName>
    </submittedName>
</protein>